<sequence length="77" mass="7902">MATVTAPEAPSAELPASSWSAQLAGLKSRGASDQDSRVLRCRAALAYHRALRVIDAEADRLDPADAAALAARLTGGA</sequence>
<dbReference type="STRING" id="47312.SAMN04489765_2662"/>
<organism evidence="1 2">
    <name type="scientific">Tsukamurella pulmonis</name>
    <dbReference type="NCBI Taxonomy" id="47312"/>
    <lineage>
        <taxon>Bacteria</taxon>
        <taxon>Bacillati</taxon>
        <taxon>Actinomycetota</taxon>
        <taxon>Actinomycetes</taxon>
        <taxon>Mycobacteriales</taxon>
        <taxon>Tsukamurellaceae</taxon>
        <taxon>Tsukamurella</taxon>
    </lineage>
</organism>
<dbReference type="Proteomes" id="UP000183053">
    <property type="component" value="Unassembled WGS sequence"/>
</dbReference>
<protein>
    <submittedName>
        <fullName evidence="1">Uncharacterized protein</fullName>
    </submittedName>
</protein>
<accession>A0A1H1FEG9</accession>
<evidence type="ECO:0000313" key="1">
    <source>
        <dbReference type="EMBL" id="SDQ99129.1"/>
    </source>
</evidence>
<dbReference type="OrthoDB" id="4578732at2"/>
<evidence type="ECO:0000313" key="2">
    <source>
        <dbReference type="Proteomes" id="UP000183053"/>
    </source>
</evidence>
<name>A0A1H1FEG9_9ACTN</name>
<keyword evidence="2" id="KW-1185">Reference proteome</keyword>
<dbReference type="EMBL" id="FNLF01000002">
    <property type="protein sequence ID" value="SDQ99129.1"/>
    <property type="molecule type" value="Genomic_DNA"/>
</dbReference>
<dbReference type="RefSeq" id="WP_139184200.1">
    <property type="nucleotide sequence ID" value="NZ_FNLF01000002.1"/>
</dbReference>
<dbReference type="AlphaFoldDB" id="A0A1H1FEG9"/>
<reference evidence="2" key="1">
    <citation type="submission" date="2016-10" db="EMBL/GenBank/DDBJ databases">
        <authorList>
            <person name="Varghese N."/>
            <person name="Submissions S."/>
        </authorList>
    </citation>
    <scope>NUCLEOTIDE SEQUENCE [LARGE SCALE GENOMIC DNA]</scope>
    <source>
        <strain evidence="2">DSM 44142</strain>
    </source>
</reference>
<proteinExistence type="predicted"/>
<gene>
    <name evidence="1" type="ORF">SAMN04489765_2662</name>
</gene>